<organism evidence="2 3">
    <name type="scientific">Camellia sinensis</name>
    <name type="common">Tea plant</name>
    <name type="synonym">Thea sinensis</name>
    <dbReference type="NCBI Taxonomy" id="4442"/>
    <lineage>
        <taxon>Eukaryota</taxon>
        <taxon>Viridiplantae</taxon>
        <taxon>Streptophyta</taxon>
        <taxon>Embryophyta</taxon>
        <taxon>Tracheophyta</taxon>
        <taxon>Spermatophyta</taxon>
        <taxon>Magnoliopsida</taxon>
        <taxon>eudicotyledons</taxon>
        <taxon>Gunneridae</taxon>
        <taxon>Pentapetalae</taxon>
        <taxon>asterids</taxon>
        <taxon>Ericales</taxon>
        <taxon>Theaceae</taxon>
        <taxon>Camellia</taxon>
    </lineage>
</organism>
<keyword evidence="3" id="KW-1185">Reference proteome</keyword>
<dbReference type="PANTHER" id="PTHR33681:SF11">
    <property type="entry name" value="ALGINATE LYASE"/>
    <property type="match status" value="1"/>
</dbReference>
<keyword evidence="1" id="KW-0472">Membrane</keyword>
<reference evidence="2 3" key="2">
    <citation type="submission" date="2020-07" db="EMBL/GenBank/DDBJ databases">
        <title>Genome assembly of wild tea tree DASZ reveals pedigree and selection history of tea varieties.</title>
        <authorList>
            <person name="Zhang W."/>
        </authorList>
    </citation>
    <scope>NUCLEOTIDE SEQUENCE [LARGE SCALE GENOMIC DNA]</scope>
    <source>
        <strain evidence="3">cv. G240</strain>
        <tissue evidence="2">Leaf</tissue>
    </source>
</reference>
<comment type="caution">
    <text evidence="2">The sequence shown here is derived from an EMBL/GenBank/DDBJ whole genome shotgun (WGS) entry which is preliminary data.</text>
</comment>
<proteinExistence type="predicted"/>
<evidence type="ECO:0000313" key="3">
    <source>
        <dbReference type="Proteomes" id="UP000593564"/>
    </source>
</evidence>
<dbReference type="EMBL" id="JACBKZ010000009">
    <property type="protein sequence ID" value="KAF5942481.1"/>
    <property type="molecule type" value="Genomic_DNA"/>
</dbReference>
<gene>
    <name evidence="2" type="ORF">HYC85_020123</name>
</gene>
<dbReference type="PANTHER" id="PTHR33681">
    <property type="entry name" value="BINDING PROTEIN, PUTATIVE, EXPRESSED-RELATED"/>
    <property type="match status" value="1"/>
</dbReference>
<evidence type="ECO:0000256" key="1">
    <source>
        <dbReference type="SAM" id="Phobius"/>
    </source>
</evidence>
<dbReference type="AlphaFoldDB" id="A0A7J7GRD5"/>
<evidence type="ECO:0000313" key="2">
    <source>
        <dbReference type="EMBL" id="KAF5942481.1"/>
    </source>
</evidence>
<protein>
    <recommendedName>
        <fullName evidence="4">PGG domain-containing protein</fullName>
    </recommendedName>
</protein>
<keyword evidence="1" id="KW-0812">Transmembrane</keyword>
<name>A0A7J7GRD5_CAMSI</name>
<evidence type="ECO:0008006" key="4">
    <source>
        <dbReference type="Google" id="ProtNLM"/>
    </source>
</evidence>
<dbReference type="Proteomes" id="UP000593564">
    <property type="component" value="Unassembled WGS sequence"/>
</dbReference>
<keyword evidence="1" id="KW-1133">Transmembrane helix</keyword>
<accession>A0A7J7GRD5</accession>
<sequence length="273" mass="30723">METRPKKRYSYDNGVRKLWVYADDKPHDPTSSTQPRTEIRIRVIYSLLKYSQIDVNAVNAAGHTAMDVLTLARSGINPVCPSDVCVKCLRRGEDLIKFDWLQRRDILMVVVAYVVAAMTFDAAENPPGGGFDIERITSCEKNVIYIDEKNVAPESRNQLVSEEEGEEMEDHTVLEEQYRQQILELQKKTLAYFLGHLWEWKKPLKSSAPINSLIIASITTSFAISNIAVTPNGQKGIGTKIEVTAIVCGVVDKLGLGPKGAPQVYRREELWIK</sequence>
<feature type="transmembrane region" description="Helical" evidence="1">
    <location>
        <begin position="106"/>
        <end position="123"/>
    </location>
</feature>
<reference evidence="3" key="1">
    <citation type="journal article" date="2020" name="Nat. Commun.">
        <title>Genome assembly of wild tea tree DASZ reveals pedigree and selection history of tea varieties.</title>
        <authorList>
            <person name="Zhang W."/>
            <person name="Zhang Y."/>
            <person name="Qiu H."/>
            <person name="Guo Y."/>
            <person name="Wan H."/>
            <person name="Zhang X."/>
            <person name="Scossa F."/>
            <person name="Alseekh S."/>
            <person name="Zhang Q."/>
            <person name="Wang P."/>
            <person name="Xu L."/>
            <person name="Schmidt M.H."/>
            <person name="Jia X."/>
            <person name="Li D."/>
            <person name="Zhu A."/>
            <person name="Guo F."/>
            <person name="Chen W."/>
            <person name="Ni D."/>
            <person name="Usadel B."/>
            <person name="Fernie A.R."/>
            <person name="Wen W."/>
        </authorList>
    </citation>
    <scope>NUCLEOTIDE SEQUENCE [LARGE SCALE GENOMIC DNA]</scope>
    <source>
        <strain evidence="3">cv. G240</strain>
    </source>
</reference>